<feature type="compositionally biased region" description="Basic and acidic residues" evidence="3">
    <location>
        <begin position="253"/>
        <end position="263"/>
    </location>
</feature>
<feature type="compositionally biased region" description="Basic and acidic residues" evidence="3">
    <location>
        <begin position="560"/>
        <end position="578"/>
    </location>
</feature>
<sequence length="710" mass="81519">MATVGPDAKSAREEYLKKYLSSDADKTKKKSKKKKQQSSNARGMKIIEDDAFIAVAPESSNIPSDEDDREDLRREIEVEAKLAEMKPKFKKGTFQSIDDSEVPSLPGTSKYYTQSTRHGLCFVSTSELFMSVLHIRISYELILIIIFMRFHSGLSSFPNDTFSRYFSSSFSDHSNIIYLELISVADSDDSPSPGRCNGHQDDDLSPEKGRSKRVDENKVKPKRNVRSDEDLSPKRARAHVDSNDGLPVKRRGGHMDSNKDLSPRRKKSSKGRDDSDDDFSPKRVRRALANSADDHSPRTLRKRMDSDSDLSPRRIRKNGVDSDGDLSPPRSRGLNGKMSPRRRSHYRGDSRYDTEAVKRSRNSDADQSPRRESRRRHDSGSDISPTRVRSKQRFDSGDHFSARDMRNDGRSVVLKRTYDSRRNRRDSDDSDASPQRRRHREGDAQTRSGRDVQLNGSQKLTENNDSDTDSSPRRRQRQDPSGDSRRKHDRSDAGDSDSGERRDGLTKTLDGKKAGLQTADALRDEMKQLKERENKVFENLDKDISGRDAEVVRRSKMTGKGRETREDREKKEREAKKQEELNQKYKQWNKGVAQIKNRAEKLEEMARVVDEGFTRHADNEAMNVHMKQILHAEDPMLEYVQKKKLKKEIKTGLVYPTYKGGWPPNRFSIPPGYRWDGVDRSNGFEAQIAKVSNRKVANEREYYENISKYE</sequence>
<gene>
    <name evidence="4" type="ORF">ASIM_LOCUS12505</name>
</gene>
<dbReference type="PANTHER" id="PTHR31809">
    <property type="entry name" value="BUD13 HOMOLOG"/>
    <property type="match status" value="1"/>
</dbReference>
<organism evidence="6">
    <name type="scientific">Anisakis simplex</name>
    <name type="common">Herring worm</name>
    <dbReference type="NCBI Taxonomy" id="6269"/>
    <lineage>
        <taxon>Eukaryota</taxon>
        <taxon>Metazoa</taxon>
        <taxon>Ecdysozoa</taxon>
        <taxon>Nematoda</taxon>
        <taxon>Chromadorea</taxon>
        <taxon>Rhabditida</taxon>
        <taxon>Spirurina</taxon>
        <taxon>Ascaridomorpha</taxon>
        <taxon>Ascaridoidea</taxon>
        <taxon>Anisakidae</taxon>
        <taxon>Anisakis</taxon>
        <taxon>Anisakis simplex complex</taxon>
    </lineage>
</organism>
<feature type="compositionally biased region" description="Basic and acidic residues" evidence="3">
    <location>
        <begin position="346"/>
        <end position="371"/>
    </location>
</feature>
<accession>A0A0M3JXG3</accession>
<protein>
    <recommendedName>
        <fullName evidence="2">BUD13 homolog</fullName>
    </recommendedName>
</protein>
<evidence type="ECO:0000313" key="6">
    <source>
        <dbReference type="WBParaSite" id="ASIM_0001303901-mRNA-1"/>
    </source>
</evidence>
<feature type="region of interest" description="Disordered" evidence="3">
    <location>
        <begin position="548"/>
        <end position="578"/>
    </location>
</feature>
<feature type="compositionally biased region" description="Basic and acidic residues" evidence="3">
    <location>
        <begin position="198"/>
        <end position="242"/>
    </location>
</feature>
<feature type="compositionally biased region" description="Basic and acidic residues" evidence="3">
    <location>
        <begin position="392"/>
        <end position="409"/>
    </location>
</feature>
<dbReference type="WBParaSite" id="ASIM_0001303901-mRNA-1">
    <property type="protein sequence ID" value="ASIM_0001303901-mRNA-1"/>
    <property type="gene ID" value="ASIM_0001303901"/>
</dbReference>
<feature type="compositionally biased region" description="Basic and acidic residues" evidence="3">
    <location>
        <begin position="416"/>
        <end position="427"/>
    </location>
</feature>
<dbReference type="Pfam" id="PF09736">
    <property type="entry name" value="Bud13"/>
    <property type="match status" value="1"/>
</dbReference>
<dbReference type="GO" id="GO:0000398">
    <property type="term" value="P:mRNA splicing, via spliceosome"/>
    <property type="evidence" value="ECO:0007669"/>
    <property type="project" value="TreeGrafter"/>
</dbReference>
<feature type="compositionally biased region" description="Basic residues" evidence="3">
    <location>
        <begin position="27"/>
        <end position="36"/>
    </location>
</feature>
<reference evidence="4 5" key="2">
    <citation type="submission" date="2018-11" db="EMBL/GenBank/DDBJ databases">
        <authorList>
            <consortium name="Pathogen Informatics"/>
        </authorList>
    </citation>
    <scope>NUCLEOTIDE SEQUENCE [LARGE SCALE GENOMIC DNA]</scope>
</reference>
<feature type="region of interest" description="Disordered" evidence="3">
    <location>
        <begin position="19"/>
        <end position="45"/>
    </location>
</feature>
<dbReference type="InterPro" id="IPR018609">
    <property type="entry name" value="Bud13"/>
</dbReference>
<reference evidence="6" key="1">
    <citation type="submission" date="2017-02" db="UniProtKB">
        <authorList>
            <consortium name="WormBaseParasite"/>
        </authorList>
    </citation>
    <scope>IDENTIFICATION</scope>
</reference>
<dbReference type="OrthoDB" id="6022at2759"/>
<comment type="similarity">
    <text evidence="1">Belongs to the CWC26 family.</text>
</comment>
<evidence type="ECO:0000313" key="4">
    <source>
        <dbReference type="EMBL" id="VDK47525.1"/>
    </source>
</evidence>
<dbReference type="GO" id="GO:0005684">
    <property type="term" value="C:U2-type spliceosomal complex"/>
    <property type="evidence" value="ECO:0007669"/>
    <property type="project" value="TreeGrafter"/>
</dbReference>
<dbReference type="GO" id="GO:0070274">
    <property type="term" value="C:RES complex"/>
    <property type="evidence" value="ECO:0007669"/>
    <property type="project" value="TreeGrafter"/>
</dbReference>
<feature type="compositionally biased region" description="Basic and acidic residues" evidence="3">
    <location>
        <begin position="292"/>
        <end position="312"/>
    </location>
</feature>
<name>A0A0M3JXG3_ANISI</name>
<dbReference type="GO" id="GO:0003723">
    <property type="term" value="F:RNA binding"/>
    <property type="evidence" value="ECO:0007669"/>
    <property type="project" value="TreeGrafter"/>
</dbReference>
<keyword evidence="5" id="KW-1185">Reference proteome</keyword>
<feature type="compositionally biased region" description="Basic and acidic residues" evidence="3">
    <location>
        <begin position="440"/>
        <end position="450"/>
    </location>
</feature>
<feature type="compositionally biased region" description="Basic and acidic residues" evidence="3">
    <location>
        <begin position="477"/>
        <end position="513"/>
    </location>
</feature>
<feature type="region of interest" description="Disordered" evidence="3">
    <location>
        <begin position="189"/>
        <end position="518"/>
    </location>
</feature>
<proteinExistence type="inferred from homology"/>
<evidence type="ECO:0000256" key="2">
    <source>
        <dbReference type="ARBA" id="ARBA00014454"/>
    </source>
</evidence>
<dbReference type="PANTHER" id="PTHR31809:SF0">
    <property type="entry name" value="BUD13 HOMOLOG"/>
    <property type="match status" value="1"/>
</dbReference>
<feature type="compositionally biased region" description="Polar residues" evidence="3">
    <location>
        <begin position="454"/>
        <end position="463"/>
    </location>
</feature>
<evidence type="ECO:0000313" key="5">
    <source>
        <dbReference type="Proteomes" id="UP000267096"/>
    </source>
</evidence>
<evidence type="ECO:0000256" key="3">
    <source>
        <dbReference type="SAM" id="MobiDB-lite"/>
    </source>
</evidence>
<dbReference type="Proteomes" id="UP000267096">
    <property type="component" value="Unassembled WGS sequence"/>
</dbReference>
<dbReference type="EMBL" id="UYRR01031201">
    <property type="protein sequence ID" value="VDK47525.1"/>
    <property type="molecule type" value="Genomic_DNA"/>
</dbReference>
<dbReference type="InterPro" id="IPR051112">
    <property type="entry name" value="CWC26_splicing_factor"/>
</dbReference>
<dbReference type="AlphaFoldDB" id="A0A0M3JXG3"/>
<evidence type="ECO:0000256" key="1">
    <source>
        <dbReference type="ARBA" id="ARBA00011069"/>
    </source>
</evidence>